<dbReference type="KEGG" id="whr:OG579_07535"/>
<evidence type="ECO:0000313" key="3">
    <source>
        <dbReference type="EMBL" id="WUM21619.1"/>
    </source>
</evidence>
<dbReference type="Pfam" id="PF26059">
    <property type="entry name" value="DUF8020"/>
    <property type="match status" value="1"/>
</dbReference>
<keyword evidence="4" id="KW-1185">Reference proteome</keyword>
<dbReference type="RefSeq" id="WP_328858633.1">
    <property type="nucleotide sequence ID" value="NZ_CP108021.1"/>
</dbReference>
<sequence length="215" mass="20998">MHVTGRAGSIAALVVTAVLAVSGGATAVANADPVPSYRVTVGQGGAMTSTLSGAAFTRTPDGLVVTDDRGRAIDRVPASIPLDGVDVPMRTTVAADGRSATIAPDLTPTVTAAIKRGAHPVSARKDRAYYAMLFHVANGLNRAGTVSAAAGAGVGTVVGAAVGLVVGCSVLGACLLIIPAAAAGAAIGATVAGAIGTQYGDPKAAQSVLTWLTTR</sequence>
<keyword evidence="1" id="KW-0732">Signal</keyword>
<feature type="chain" id="PRO_5043435833" description="DUF8020 domain-containing protein" evidence="1">
    <location>
        <begin position="28"/>
        <end position="215"/>
    </location>
</feature>
<dbReference type="Proteomes" id="UP001432128">
    <property type="component" value="Chromosome"/>
</dbReference>
<accession>A0AAU4K6N7</accession>
<evidence type="ECO:0000256" key="1">
    <source>
        <dbReference type="SAM" id="SignalP"/>
    </source>
</evidence>
<gene>
    <name evidence="3" type="ORF">OG579_07535</name>
</gene>
<feature type="domain" description="DUF8020" evidence="2">
    <location>
        <begin position="36"/>
        <end position="105"/>
    </location>
</feature>
<reference evidence="3 4" key="1">
    <citation type="submission" date="2022-10" db="EMBL/GenBank/DDBJ databases">
        <title>The complete genomes of actinobacterial strains from the NBC collection.</title>
        <authorList>
            <person name="Joergensen T.S."/>
            <person name="Alvarez Arevalo M."/>
            <person name="Sterndorff E.B."/>
            <person name="Faurdal D."/>
            <person name="Vuksanovic O."/>
            <person name="Mourched A.-S."/>
            <person name="Charusanti P."/>
            <person name="Shaw S."/>
            <person name="Blin K."/>
            <person name="Weber T."/>
        </authorList>
    </citation>
    <scope>NUCLEOTIDE SEQUENCE [LARGE SCALE GENOMIC DNA]</scope>
    <source>
        <strain evidence="3 4">NBC_00319</strain>
    </source>
</reference>
<dbReference type="AlphaFoldDB" id="A0AAU4K6N7"/>
<name>A0AAU4K6N7_9NOCA</name>
<dbReference type="EMBL" id="CP108021">
    <property type="protein sequence ID" value="WUM21619.1"/>
    <property type="molecule type" value="Genomic_DNA"/>
</dbReference>
<organism evidence="3 4">
    <name type="scientific">Williamsia herbipolensis</name>
    <dbReference type="NCBI Taxonomy" id="1603258"/>
    <lineage>
        <taxon>Bacteria</taxon>
        <taxon>Bacillati</taxon>
        <taxon>Actinomycetota</taxon>
        <taxon>Actinomycetes</taxon>
        <taxon>Mycobacteriales</taxon>
        <taxon>Nocardiaceae</taxon>
        <taxon>Williamsia</taxon>
    </lineage>
</organism>
<protein>
    <recommendedName>
        <fullName evidence="2">DUF8020 domain-containing protein</fullName>
    </recommendedName>
</protein>
<feature type="signal peptide" evidence="1">
    <location>
        <begin position="1"/>
        <end position="27"/>
    </location>
</feature>
<evidence type="ECO:0000259" key="2">
    <source>
        <dbReference type="Pfam" id="PF26059"/>
    </source>
</evidence>
<evidence type="ECO:0000313" key="4">
    <source>
        <dbReference type="Proteomes" id="UP001432128"/>
    </source>
</evidence>
<dbReference type="InterPro" id="IPR058333">
    <property type="entry name" value="DUF8020"/>
</dbReference>
<proteinExistence type="predicted"/>